<feature type="domain" description="Endonuclease/exonuclease/phosphatase" evidence="1">
    <location>
        <begin position="23"/>
        <end position="258"/>
    </location>
</feature>
<dbReference type="Pfam" id="PF03372">
    <property type="entry name" value="Exo_endo_phos"/>
    <property type="match status" value="1"/>
</dbReference>
<proteinExistence type="predicted"/>
<keyword evidence="2" id="KW-0378">Hydrolase</keyword>
<dbReference type="AlphaFoldDB" id="A0A7K3VZJ8"/>
<dbReference type="Proteomes" id="UP000470246">
    <property type="component" value="Unassembled WGS sequence"/>
</dbReference>
<evidence type="ECO:0000313" key="3">
    <source>
        <dbReference type="Proteomes" id="UP000470246"/>
    </source>
</evidence>
<keyword evidence="3" id="KW-1185">Reference proteome</keyword>
<organism evidence="2 3">
    <name type="scientific">Geodermatophilus sabuli</name>
    <dbReference type="NCBI Taxonomy" id="1564158"/>
    <lineage>
        <taxon>Bacteria</taxon>
        <taxon>Bacillati</taxon>
        <taxon>Actinomycetota</taxon>
        <taxon>Actinomycetes</taxon>
        <taxon>Geodermatophilales</taxon>
        <taxon>Geodermatophilaceae</taxon>
        <taxon>Geodermatophilus</taxon>
    </lineage>
</organism>
<accession>A0A7K3VZJ8</accession>
<evidence type="ECO:0000313" key="2">
    <source>
        <dbReference type="EMBL" id="NEK57513.1"/>
    </source>
</evidence>
<dbReference type="EMBL" id="JAAGWF010000007">
    <property type="protein sequence ID" value="NEK57513.1"/>
    <property type="molecule type" value="Genomic_DNA"/>
</dbReference>
<dbReference type="GO" id="GO:0016020">
    <property type="term" value="C:membrane"/>
    <property type="evidence" value="ECO:0007669"/>
    <property type="project" value="GOC"/>
</dbReference>
<dbReference type="PANTHER" id="PTHR14859">
    <property type="entry name" value="CALCOFLUOR WHITE HYPERSENSITIVE PROTEIN PRECURSOR"/>
    <property type="match status" value="1"/>
</dbReference>
<name>A0A7K3VZJ8_9ACTN</name>
<dbReference type="SUPFAM" id="SSF56219">
    <property type="entry name" value="DNase I-like"/>
    <property type="match status" value="1"/>
</dbReference>
<dbReference type="RefSeq" id="WP_163480670.1">
    <property type="nucleotide sequence ID" value="NZ_JAAGWF010000007.1"/>
</dbReference>
<dbReference type="Gene3D" id="3.60.10.10">
    <property type="entry name" value="Endonuclease/exonuclease/phosphatase"/>
    <property type="match status" value="1"/>
</dbReference>
<evidence type="ECO:0000259" key="1">
    <source>
        <dbReference type="Pfam" id="PF03372"/>
    </source>
</evidence>
<reference evidence="2 3" key="1">
    <citation type="submission" date="2020-02" db="EMBL/GenBank/DDBJ databases">
        <title>Geodermatophilus sabuli CPCC 205279 I12A-02694.</title>
        <authorList>
            <person name="Jiang Z."/>
        </authorList>
    </citation>
    <scope>NUCLEOTIDE SEQUENCE [LARGE SCALE GENOMIC DNA]</scope>
    <source>
        <strain evidence="2 3">I12A-02694</strain>
    </source>
</reference>
<comment type="caution">
    <text evidence="2">The sequence shown here is derived from an EMBL/GenBank/DDBJ whole genome shotgun (WGS) entry which is preliminary data.</text>
</comment>
<protein>
    <submittedName>
        <fullName evidence="2">Endonuclease</fullName>
    </submittedName>
</protein>
<dbReference type="GO" id="GO:0006506">
    <property type="term" value="P:GPI anchor biosynthetic process"/>
    <property type="evidence" value="ECO:0007669"/>
    <property type="project" value="TreeGrafter"/>
</dbReference>
<dbReference type="InterPro" id="IPR005135">
    <property type="entry name" value="Endo/exonuclease/phosphatase"/>
</dbReference>
<keyword evidence="2" id="KW-0540">Nuclease</keyword>
<gene>
    <name evidence="2" type="ORF">GCU56_06460</name>
</gene>
<dbReference type="InterPro" id="IPR036691">
    <property type="entry name" value="Endo/exonu/phosph_ase_sf"/>
</dbReference>
<dbReference type="GO" id="GO:0004519">
    <property type="term" value="F:endonuclease activity"/>
    <property type="evidence" value="ECO:0007669"/>
    <property type="project" value="UniProtKB-KW"/>
</dbReference>
<dbReference type="InterPro" id="IPR051916">
    <property type="entry name" value="GPI-anchor_lipid_remodeler"/>
</dbReference>
<dbReference type="PANTHER" id="PTHR14859:SF15">
    <property type="entry name" value="ENDONUCLEASE_EXONUCLEASE_PHOSPHATASE DOMAIN-CONTAINING PROTEIN"/>
    <property type="match status" value="1"/>
</dbReference>
<sequence>MTDALGRKPAPGPDQPPIPVRLVTFNTHHGVGDDGRHDLPRLAKVLASVDADLICLQEMDRYFGGRSEDVDQALLLSRALDMDLAWGPAIDEPRGGPGERRQYGNALLSRLPVLVSDVHPLPGGGEPRSALRTMLELDGAALWVTTTHLSSDSPRDRAAQAATLAALHTEPMATGVLVGDFNAEPGAPELSVLRERFTDAWELAGERDDQGGWRFWRHDEGLTHPARRPHKRIDQVWVSPGVTVTRAHVLDSAGASDHLPLVVDLAVTSGV</sequence>
<keyword evidence="2" id="KW-0255">Endonuclease</keyword>